<dbReference type="Proteomes" id="UP000193920">
    <property type="component" value="Unassembled WGS sequence"/>
</dbReference>
<evidence type="ECO:0000256" key="2">
    <source>
        <dbReference type="SAM" id="MobiDB-lite"/>
    </source>
</evidence>
<feature type="compositionally biased region" description="Basic and acidic residues" evidence="2">
    <location>
        <begin position="42"/>
        <end position="58"/>
    </location>
</feature>
<gene>
    <name evidence="3" type="ORF">LY90DRAFT_663789</name>
</gene>
<protein>
    <submittedName>
        <fullName evidence="3">Uncharacterized protein</fullName>
    </submittedName>
</protein>
<organism evidence="3 4">
    <name type="scientific">Neocallimastix californiae</name>
    <dbReference type="NCBI Taxonomy" id="1754190"/>
    <lineage>
        <taxon>Eukaryota</taxon>
        <taxon>Fungi</taxon>
        <taxon>Fungi incertae sedis</taxon>
        <taxon>Chytridiomycota</taxon>
        <taxon>Chytridiomycota incertae sedis</taxon>
        <taxon>Neocallimastigomycetes</taxon>
        <taxon>Neocallimastigales</taxon>
        <taxon>Neocallimastigaceae</taxon>
        <taxon>Neocallimastix</taxon>
    </lineage>
</organism>
<keyword evidence="4" id="KW-1185">Reference proteome</keyword>
<keyword evidence="1" id="KW-0175">Coiled coil</keyword>
<evidence type="ECO:0000313" key="4">
    <source>
        <dbReference type="Proteomes" id="UP000193920"/>
    </source>
</evidence>
<evidence type="ECO:0000256" key="1">
    <source>
        <dbReference type="SAM" id="Coils"/>
    </source>
</evidence>
<dbReference type="AlphaFoldDB" id="A0A1Y2FHE7"/>
<dbReference type="EMBL" id="MCOG01000007">
    <property type="protein sequence ID" value="ORY83353.1"/>
    <property type="molecule type" value="Genomic_DNA"/>
</dbReference>
<accession>A0A1Y2FHE7</accession>
<evidence type="ECO:0000313" key="3">
    <source>
        <dbReference type="EMBL" id="ORY83353.1"/>
    </source>
</evidence>
<name>A0A1Y2FHE7_9FUNG</name>
<reference evidence="3 4" key="1">
    <citation type="submission" date="2016-08" db="EMBL/GenBank/DDBJ databases">
        <title>A Parts List for Fungal Cellulosomes Revealed by Comparative Genomics.</title>
        <authorList>
            <consortium name="DOE Joint Genome Institute"/>
            <person name="Haitjema C.H."/>
            <person name="Gilmore S.P."/>
            <person name="Henske J.K."/>
            <person name="Solomon K.V."/>
            <person name="De Groot R."/>
            <person name="Kuo A."/>
            <person name="Mondo S.J."/>
            <person name="Salamov A.A."/>
            <person name="Labutti K."/>
            <person name="Zhao Z."/>
            <person name="Chiniquy J."/>
            <person name="Barry K."/>
            <person name="Brewer H.M."/>
            <person name="Purvine S.O."/>
            <person name="Wright A.T."/>
            <person name="Boxma B."/>
            <person name="Van Alen T."/>
            <person name="Hackstein J.H."/>
            <person name="Baker S.E."/>
            <person name="Grigoriev I.V."/>
            <person name="O'Malley M.A."/>
        </authorList>
    </citation>
    <scope>NUCLEOTIDE SEQUENCE [LARGE SCALE GENOMIC DNA]</scope>
    <source>
        <strain evidence="3 4">G1</strain>
    </source>
</reference>
<comment type="caution">
    <text evidence="3">The sequence shown here is derived from an EMBL/GenBank/DDBJ whole genome shotgun (WGS) entry which is preliminary data.</text>
</comment>
<sequence length="386" mass="45880">MEVLSSVHKKITRIPEIDEHLSVKKDTSKRGSFTGNQKNKKGRENDINNNQETEKEKEDVVHFPSLIDLKNFKAPQYIIYADKDINGDLIIRDLKGELWLQPLSSVLSKKSEDRLRLKLENSSNSLKSITDSKKKSRSILGNDRLYFETMSERSRNSLTNFDINFKRNFDKYLNDVQKLIDYAKNPVFNNDNSTQNISIDLDKEKRKKKALNSNYEHGPSEAQKPQVNGRKPIRVIYQELEMKLDNLRNNDIERENFERKIENVLQSKTIRKLNFNILVNNRKIKKIEEIKKNRNEYIERYNKHILEVLKKERQIWFNKINRIKKQIDFKDLCTELEKERERKMVERVNVSKYDLVLKRWLTLCIIGSRMMLIQDALVANLKDFVF</sequence>
<feature type="coiled-coil region" evidence="1">
    <location>
        <begin position="280"/>
        <end position="326"/>
    </location>
</feature>
<proteinExistence type="predicted"/>
<dbReference type="OrthoDB" id="2162900at2759"/>
<feature type="region of interest" description="Disordered" evidence="2">
    <location>
        <begin position="208"/>
        <end position="227"/>
    </location>
</feature>
<feature type="region of interest" description="Disordered" evidence="2">
    <location>
        <begin position="22"/>
        <end position="58"/>
    </location>
</feature>